<sequence>MINPYQSSAAERAQLAPRIHTFRFIAILLACFAAIIGYLYLTPFLTSPIAMWGWQNWCFGFAPAAYLLFCAAVAVPTEWYAKPIALRLLPLVLSPLLLVTCLIGFVFYIDAANIFTAVYVLLGLFCPVIWIYFALSVQRTFVLLRSGR</sequence>
<feature type="transmembrane region" description="Helical" evidence="1">
    <location>
        <begin position="61"/>
        <end position="81"/>
    </location>
</feature>
<dbReference type="Proteomes" id="UP000315010">
    <property type="component" value="Unassembled WGS sequence"/>
</dbReference>
<feature type="transmembrane region" description="Helical" evidence="1">
    <location>
        <begin position="114"/>
        <end position="135"/>
    </location>
</feature>
<name>A0A5C5ZDF5_9BACT</name>
<dbReference type="RefSeq" id="WP_419195062.1">
    <property type="nucleotide sequence ID" value="NZ_SJPJ01000001.1"/>
</dbReference>
<evidence type="ECO:0000256" key="1">
    <source>
        <dbReference type="SAM" id="Phobius"/>
    </source>
</evidence>
<evidence type="ECO:0000313" key="3">
    <source>
        <dbReference type="Proteomes" id="UP000315010"/>
    </source>
</evidence>
<reference evidence="2 3" key="1">
    <citation type="submission" date="2019-02" db="EMBL/GenBank/DDBJ databases">
        <title>Deep-cultivation of Planctomycetes and their phenomic and genomic characterization uncovers novel biology.</title>
        <authorList>
            <person name="Wiegand S."/>
            <person name="Jogler M."/>
            <person name="Boedeker C."/>
            <person name="Pinto D."/>
            <person name="Vollmers J."/>
            <person name="Rivas-Marin E."/>
            <person name="Kohn T."/>
            <person name="Peeters S.H."/>
            <person name="Heuer A."/>
            <person name="Rast P."/>
            <person name="Oberbeckmann S."/>
            <person name="Bunk B."/>
            <person name="Jeske O."/>
            <person name="Meyerdierks A."/>
            <person name="Storesund J.E."/>
            <person name="Kallscheuer N."/>
            <person name="Luecker S."/>
            <person name="Lage O.M."/>
            <person name="Pohl T."/>
            <person name="Merkel B.J."/>
            <person name="Hornburger P."/>
            <person name="Mueller R.-W."/>
            <person name="Bruemmer F."/>
            <person name="Labrenz M."/>
            <person name="Spormann A.M."/>
            <person name="Op Den Camp H."/>
            <person name="Overmann J."/>
            <person name="Amann R."/>
            <person name="Jetten M.S.M."/>
            <person name="Mascher T."/>
            <person name="Medema M.H."/>
            <person name="Devos D.P."/>
            <person name="Kaster A.-K."/>
            <person name="Ovreas L."/>
            <person name="Rohde M."/>
            <person name="Galperin M.Y."/>
            <person name="Jogler C."/>
        </authorList>
    </citation>
    <scope>NUCLEOTIDE SEQUENCE [LARGE SCALE GENOMIC DNA]</scope>
    <source>
        <strain evidence="2 3">CA13</strain>
    </source>
</reference>
<keyword evidence="1" id="KW-1133">Transmembrane helix</keyword>
<keyword evidence="1" id="KW-0472">Membrane</keyword>
<organism evidence="2 3">
    <name type="scientific">Novipirellula herctigrandis</name>
    <dbReference type="NCBI Taxonomy" id="2527986"/>
    <lineage>
        <taxon>Bacteria</taxon>
        <taxon>Pseudomonadati</taxon>
        <taxon>Planctomycetota</taxon>
        <taxon>Planctomycetia</taxon>
        <taxon>Pirellulales</taxon>
        <taxon>Pirellulaceae</taxon>
        <taxon>Novipirellula</taxon>
    </lineage>
</organism>
<comment type="caution">
    <text evidence="2">The sequence shown here is derived from an EMBL/GenBank/DDBJ whole genome shotgun (WGS) entry which is preliminary data.</text>
</comment>
<dbReference type="AlphaFoldDB" id="A0A5C5ZDF5"/>
<protein>
    <submittedName>
        <fullName evidence="2">Uncharacterized protein</fullName>
    </submittedName>
</protein>
<keyword evidence="3" id="KW-1185">Reference proteome</keyword>
<accession>A0A5C5ZDF5</accession>
<feature type="transmembrane region" description="Helical" evidence="1">
    <location>
        <begin position="88"/>
        <end position="108"/>
    </location>
</feature>
<evidence type="ECO:0000313" key="2">
    <source>
        <dbReference type="EMBL" id="TWT85176.1"/>
    </source>
</evidence>
<gene>
    <name evidence="2" type="ORF">CA13_66580</name>
</gene>
<feature type="transmembrane region" description="Helical" evidence="1">
    <location>
        <begin position="21"/>
        <end position="41"/>
    </location>
</feature>
<keyword evidence="1" id="KW-0812">Transmembrane</keyword>
<dbReference type="EMBL" id="SJPJ01000001">
    <property type="protein sequence ID" value="TWT85176.1"/>
    <property type="molecule type" value="Genomic_DNA"/>
</dbReference>
<proteinExistence type="predicted"/>